<feature type="compositionally biased region" description="Polar residues" evidence="1">
    <location>
        <begin position="170"/>
        <end position="186"/>
    </location>
</feature>
<dbReference type="EMBL" id="JACAZE010000007">
    <property type="protein sequence ID" value="KAF7311144.1"/>
    <property type="molecule type" value="Genomic_DNA"/>
</dbReference>
<feature type="compositionally biased region" description="Basic and acidic residues" evidence="1">
    <location>
        <begin position="374"/>
        <end position="387"/>
    </location>
</feature>
<name>A0A8H6W9Y4_MYCCL</name>
<organism evidence="2 3">
    <name type="scientific">Mycena chlorophos</name>
    <name type="common">Agaric fungus</name>
    <name type="synonym">Agaricus chlorophos</name>
    <dbReference type="NCBI Taxonomy" id="658473"/>
    <lineage>
        <taxon>Eukaryota</taxon>
        <taxon>Fungi</taxon>
        <taxon>Dikarya</taxon>
        <taxon>Basidiomycota</taxon>
        <taxon>Agaricomycotina</taxon>
        <taxon>Agaricomycetes</taxon>
        <taxon>Agaricomycetidae</taxon>
        <taxon>Agaricales</taxon>
        <taxon>Marasmiineae</taxon>
        <taxon>Mycenaceae</taxon>
        <taxon>Mycena</taxon>
    </lineage>
</organism>
<evidence type="ECO:0000313" key="2">
    <source>
        <dbReference type="EMBL" id="KAF7311144.1"/>
    </source>
</evidence>
<evidence type="ECO:0000256" key="1">
    <source>
        <dbReference type="SAM" id="MobiDB-lite"/>
    </source>
</evidence>
<dbReference type="AlphaFoldDB" id="A0A8H6W9Y4"/>
<feature type="compositionally biased region" description="Low complexity" evidence="1">
    <location>
        <begin position="207"/>
        <end position="224"/>
    </location>
</feature>
<feature type="region of interest" description="Disordered" evidence="1">
    <location>
        <begin position="67"/>
        <end position="187"/>
    </location>
</feature>
<feature type="region of interest" description="Disordered" evidence="1">
    <location>
        <begin position="1"/>
        <end position="37"/>
    </location>
</feature>
<feature type="compositionally biased region" description="Basic and acidic residues" evidence="1">
    <location>
        <begin position="312"/>
        <end position="323"/>
    </location>
</feature>
<feature type="compositionally biased region" description="Basic and acidic residues" evidence="1">
    <location>
        <begin position="126"/>
        <end position="136"/>
    </location>
</feature>
<reference evidence="2" key="1">
    <citation type="submission" date="2020-05" db="EMBL/GenBank/DDBJ databases">
        <title>Mycena genomes resolve the evolution of fungal bioluminescence.</title>
        <authorList>
            <person name="Tsai I.J."/>
        </authorList>
    </citation>
    <scope>NUCLEOTIDE SEQUENCE</scope>
    <source>
        <strain evidence="2">110903Hualien_Pintung</strain>
    </source>
</reference>
<accession>A0A8H6W9Y4</accession>
<feature type="compositionally biased region" description="Acidic residues" evidence="1">
    <location>
        <begin position="95"/>
        <end position="106"/>
    </location>
</feature>
<feature type="compositionally biased region" description="Basic and acidic residues" evidence="1">
    <location>
        <begin position="231"/>
        <end position="242"/>
    </location>
</feature>
<feature type="compositionally biased region" description="Pro residues" evidence="1">
    <location>
        <begin position="261"/>
        <end position="276"/>
    </location>
</feature>
<feature type="region of interest" description="Disordered" evidence="1">
    <location>
        <begin position="205"/>
        <end position="224"/>
    </location>
</feature>
<protein>
    <submittedName>
        <fullName evidence="2">Uncharacterized protein</fullName>
    </submittedName>
</protein>
<proteinExistence type="predicted"/>
<keyword evidence="3" id="KW-1185">Reference proteome</keyword>
<comment type="caution">
    <text evidence="2">The sequence shown here is derived from an EMBL/GenBank/DDBJ whole genome shotgun (WGS) entry which is preliminary data.</text>
</comment>
<evidence type="ECO:0000313" key="3">
    <source>
        <dbReference type="Proteomes" id="UP000613580"/>
    </source>
</evidence>
<dbReference type="Proteomes" id="UP000613580">
    <property type="component" value="Unassembled WGS sequence"/>
</dbReference>
<gene>
    <name evidence="2" type="ORF">HMN09_00658700</name>
</gene>
<sequence>MPVDDADWQGSSSPAVSLLKTPPTLYLPRIHTSPDSPSLLTKGYRHLSWEPQIDDPKVSLPSFRTLFAAPSDDDHPLASEFDPSESSEAEPAGHDDDEDDFTDSDDDRPQHSYFYNAHIRFSTSAERGRWKSDPMPRHAVLRLSARTTSPAPSPAPVQTRNISEPAPTMSPESSPGPQVPFSSSPVLSRASVALSPISLSVSPMVGSVSPLSAAEPLSPLSLPSSSLVAVRDLEMSSDDEKIQSSPEAANGLGLFQATPASPVPSSPILPPAPKPSPSTSVMESGSSAQKDEEVLEVPAVVDASAPNKAKVASHERSRDEPRKVVKAKPLTAADKGKKRAALPVSKEDAPKPKKARIAVVEPESPRHASSSKARSSDRGSRRSDPKAKSSRAAPVSQKPRSKRARAQPLPEIDPELCGMLIECLATSRASSMPMSALFKSIMKSYPSVKSRGTEDECLLLMERVLENGTRAAGGSGVFGKVERESNDDSGTAFETQWFYMSEHDPDQDRAQLFVSIRPAKRSETKKYKNYFHRPIGNGKMPWDEDAL</sequence>
<feature type="region of interest" description="Disordered" evidence="1">
    <location>
        <begin position="231"/>
        <end position="409"/>
    </location>
</feature>
<dbReference type="OrthoDB" id="5348546at2759"/>